<keyword evidence="2" id="KW-1185">Reference proteome</keyword>
<accession>A0A0R2H8R4</accession>
<dbReference type="Pfam" id="PF16929">
    <property type="entry name" value="Asp2"/>
    <property type="match status" value="1"/>
</dbReference>
<reference evidence="1 2" key="1">
    <citation type="journal article" date="2015" name="Genome Announc.">
        <title>Expanding the biotechnology potential of lactobacilli through comparative genomics of 213 strains and associated genera.</title>
        <authorList>
            <person name="Sun Z."/>
            <person name="Harris H.M."/>
            <person name="McCann A."/>
            <person name="Guo C."/>
            <person name="Argimon S."/>
            <person name="Zhang W."/>
            <person name="Yang X."/>
            <person name="Jeffery I.B."/>
            <person name="Cooney J.C."/>
            <person name="Kagawa T.F."/>
            <person name="Liu W."/>
            <person name="Song Y."/>
            <person name="Salvetti E."/>
            <person name="Wrobel A."/>
            <person name="Rasinkangas P."/>
            <person name="Parkhill J."/>
            <person name="Rea M.C."/>
            <person name="O'Sullivan O."/>
            <person name="Ritari J."/>
            <person name="Douillard F.P."/>
            <person name="Paul Ross R."/>
            <person name="Yang R."/>
            <person name="Briner A.E."/>
            <person name="Felis G.E."/>
            <person name="de Vos W.M."/>
            <person name="Barrangou R."/>
            <person name="Klaenhammer T.R."/>
            <person name="Caufield P.W."/>
            <person name="Cui Y."/>
            <person name="Zhang H."/>
            <person name="O'Toole P.W."/>
        </authorList>
    </citation>
    <scope>NUCLEOTIDE SEQUENCE [LARGE SCALE GENOMIC DNA]</scope>
    <source>
        <strain evidence="1 2">DSM 20410</strain>
    </source>
</reference>
<organism evidence="1 2">
    <name type="scientific">Weissella viridescens</name>
    <name type="common">Lactobacillus viridescens</name>
    <dbReference type="NCBI Taxonomy" id="1629"/>
    <lineage>
        <taxon>Bacteria</taxon>
        <taxon>Bacillati</taxon>
        <taxon>Bacillota</taxon>
        <taxon>Bacilli</taxon>
        <taxon>Lactobacillales</taxon>
        <taxon>Lactobacillaceae</taxon>
        <taxon>Weissella</taxon>
    </lineage>
</organism>
<dbReference type="Proteomes" id="UP000051992">
    <property type="component" value="Unassembled WGS sequence"/>
</dbReference>
<dbReference type="AlphaFoldDB" id="A0A0R2H8R4"/>
<dbReference type="GO" id="GO:0015031">
    <property type="term" value="P:protein transport"/>
    <property type="evidence" value="ECO:0007669"/>
    <property type="project" value="InterPro"/>
</dbReference>
<evidence type="ECO:0000313" key="2">
    <source>
        <dbReference type="Proteomes" id="UP000051992"/>
    </source>
</evidence>
<sequence length="530" mass="59448">MAIKATPIIHISQSPIALPEAILGEAFEYVWLDAADASRDMEAKPDERLFDAKHPRLTKPYLNAIFLIDASFPWLANLDMLGLIPANQTYYQKGLEMSAEAQALLALRGAFAFDLTDTEALALDLRYYAFIGGDGYRSDAVNLRAGSAVTQPVKQFGRVYAEFDLDFGDEWQLLAYPDSGADQSNYIPAFIADRVQLDYNLPSKGVELKLKVNKIDLRTHQIIGSQEAVGDDIQAGIDLVGGPEQGFNAQVLIYARGKGKARIGTIHMRRSRGPHGTFMPNDQRVLNGRLNDDVAYYFDAGDMKPPLNVYFSGWRTKEGYEGNLMMRSMGAPYLLIADQRLQGGAFYLGDATFEREILQVIQEKLAALQFNPHDVILSGMSMGTFGALYYGSQLAPKAIVVGKPLTNVGYIVQNGRVKRPDDFNTGEDIQLYHEGDLTEASSNRLDKRFWDVFNQGDFSDTTLALAYMEQDDYDDKAFERVQKSVKPRFPNVHLLSKGFEGRHNDNTADVVAWFQFQYNKILAEYGRQWR</sequence>
<evidence type="ECO:0000313" key="1">
    <source>
        <dbReference type="EMBL" id="KRN46508.1"/>
    </source>
</evidence>
<proteinExistence type="predicted"/>
<name>A0A0R2H8R4_WEIVI</name>
<dbReference type="InterPro" id="IPR029058">
    <property type="entry name" value="AB_hydrolase_fold"/>
</dbReference>
<dbReference type="SUPFAM" id="SSF53474">
    <property type="entry name" value="alpha/beta-Hydrolases"/>
    <property type="match status" value="1"/>
</dbReference>
<dbReference type="EMBL" id="JQBM01000002">
    <property type="protein sequence ID" value="KRN46508.1"/>
    <property type="molecule type" value="Genomic_DNA"/>
</dbReference>
<dbReference type="RefSeq" id="WP_057745356.1">
    <property type="nucleotide sequence ID" value="NZ_BJLU01000004.1"/>
</dbReference>
<dbReference type="NCBIfam" id="TIGR03712">
    <property type="entry name" value="acc_sec_asp2"/>
    <property type="match status" value="1"/>
</dbReference>
<protein>
    <submittedName>
        <fullName evidence="1">Uncharacterized protein</fullName>
    </submittedName>
</protein>
<dbReference type="PATRIC" id="fig|1629.5.peg.790"/>
<gene>
    <name evidence="1" type="ORF">IV50_GL000785</name>
</gene>
<comment type="caution">
    <text evidence="1">The sequence shown here is derived from an EMBL/GenBank/DDBJ whole genome shotgun (WGS) entry which is preliminary data.</text>
</comment>
<dbReference type="InterPro" id="IPR022267">
    <property type="entry name" value="Asp2"/>
</dbReference>
<dbReference type="OrthoDB" id="9768578at2"/>
<dbReference type="ESTHER" id="weivi-a0a0r2h8r4">
    <property type="family name" value="Asp2"/>
</dbReference>